<dbReference type="InterPro" id="IPR002686">
    <property type="entry name" value="Transposase_17"/>
</dbReference>
<evidence type="ECO:0000313" key="2">
    <source>
        <dbReference type="EMBL" id="KKR29634.1"/>
    </source>
</evidence>
<dbReference type="EMBL" id="LBXL01000026">
    <property type="protein sequence ID" value="KKR29634.1"/>
    <property type="molecule type" value="Genomic_DNA"/>
</dbReference>
<reference evidence="2 3" key="1">
    <citation type="journal article" date="2015" name="Nature">
        <title>rRNA introns, odd ribosomes, and small enigmatic genomes across a large radiation of phyla.</title>
        <authorList>
            <person name="Brown C.T."/>
            <person name="Hug L.A."/>
            <person name="Thomas B.C."/>
            <person name="Sharon I."/>
            <person name="Castelle C.J."/>
            <person name="Singh A."/>
            <person name="Wilkins M.J."/>
            <person name="Williams K.H."/>
            <person name="Banfield J.F."/>
        </authorList>
    </citation>
    <scope>NUCLEOTIDE SEQUENCE [LARGE SCALE GENOMIC DNA]</scope>
</reference>
<dbReference type="Gene3D" id="3.30.70.1290">
    <property type="entry name" value="Transposase IS200-like"/>
    <property type="match status" value="1"/>
</dbReference>
<dbReference type="SUPFAM" id="SSF143422">
    <property type="entry name" value="Transposase IS200-like"/>
    <property type="match status" value="1"/>
</dbReference>
<dbReference type="SMART" id="SM01321">
    <property type="entry name" value="Y1_Tnp"/>
    <property type="match status" value="1"/>
</dbReference>
<comment type="caution">
    <text evidence="2">The sequence shown here is derived from an EMBL/GenBank/DDBJ whole genome shotgun (WGS) entry which is preliminary data.</text>
</comment>
<name>A0A0G0PN68_9BACT</name>
<accession>A0A0G0PN68</accession>
<dbReference type="Proteomes" id="UP000034793">
    <property type="component" value="Unassembled WGS sequence"/>
</dbReference>
<dbReference type="AlphaFoldDB" id="A0A0G0PN68"/>
<organism evidence="2 3">
    <name type="scientific">Candidatus Woesebacteria bacterium GW2011_GWA1_39_8</name>
    <dbReference type="NCBI Taxonomy" id="1618552"/>
    <lineage>
        <taxon>Bacteria</taxon>
        <taxon>Candidatus Woeseibacteriota</taxon>
    </lineage>
</organism>
<dbReference type="PANTHER" id="PTHR34322:SF2">
    <property type="entry name" value="TRANSPOSASE IS200-LIKE DOMAIN-CONTAINING PROTEIN"/>
    <property type="match status" value="1"/>
</dbReference>
<proteinExistence type="predicted"/>
<protein>
    <recommendedName>
        <fullName evidence="1">Transposase IS200-like domain-containing protein</fullName>
    </recommendedName>
</protein>
<dbReference type="GO" id="GO:0004803">
    <property type="term" value="F:transposase activity"/>
    <property type="evidence" value="ECO:0007669"/>
    <property type="project" value="InterPro"/>
</dbReference>
<gene>
    <name evidence="2" type="ORF">UT61_C0026G0006</name>
</gene>
<feature type="domain" description="Transposase IS200-like" evidence="1">
    <location>
        <begin position="9"/>
        <end position="153"/>
    </location>
</feature>
<dbReference type="GO" id="GO:0003677">
    <property type="term" value="F:DNA binding"/>
    <property type="evidence" value="ECO:0007669"/>
    <property type="project" value="InterPro"/>
</dbReference>
<sequence>MPLRNQVLATNEVYHVVNRGVASLPIFRSLKDYKRFLDLVNFYRFTDVKLSFSAFLDLNLGLRSGYLVKLNRESKQTLQIYAYSLMPNHFHFLVKQLEDGGIKSTFARIQNAYAKYFNLKNKRSGPLFQSRFKAKWIEKDEILLHVSRYIHLNPCTSYIVEPLELSNYIWSSYPEYLGLRKPIFANLDLILKIAGGIDNYKKFVLNQVDYQRELGKIKHLVLD</sequence>
<dbReference type="GO" id="GO:0006313">
    <property type="term" value="P:DNA transposition"/>
    <property type="evidence" value="ECO:0007669"/>
    <property type="project" value="InterPro"/>
</dbReference>
<dbReference type="InterPro" id="IPR036515">
    <property type="entry name" value="Transposase_17_sf"/>
</dbReference>
<evidence type="ECO:0000313" key="3">
    <source>
        <dbReference type="Proteomes" id="UP000034793"/>
    </source>
</evidence>
<evidence type="ECO:0000259" key="1">
    <source>
        <dbReference type="SMART" id="SM01321"/>
    </source>
</evidence>
<dbReference type="Pfam" id="PF01797">
    <property type="entry name" value="Y1_Tnp"/>
    <property type="match status" value="1"/>
</dbReference>
<dbReference type="PATRIC" id="fig|1618552.3.peg.733"/>
<dbReference type="PANTHER" id="PTHR34322">
    <property type="entry name" value="TRANSPOSASE, Y1_TNP DOMAIN-CONTAINING"/>
    <property type="match status" value="1"/>
</dbReference>